<accession>A0AB34JH73</accession>
<reference evidence="2 3" key="1">
    <citation type="journal article" date="2024" name="Science">
        <title>Giant polyketide synthase enzymes in the biosynthesis of giant marine polyether toxins.</title>
        <authorList>
            <person name="Fallon T.R."/>
            <person name="Shende V.V."/>
            <person name="Wierzbicki I.H."/>
            <person name="Pendleton A.L."/>
            <person name="Watervoot N.F."/>
            <person name="Auber R.P."/>
            <person name="Gonzalez D.J."/>
            <person name="Wisecaver J.H."/>
            <person name="Moore B.S."/>
        </authorList>
    </citation>
    <scope>NUCLEOTIDE SEQUENCE [LARGE SCALE GENOMIC DNA]</scope>
    <source>
        <strain evidence="2 3">12B1</strain>
    </source>
</reference>
<keyword evidence="3" id="KW-1185">Reference proteome</keyword>
<gene>
    <name evidence="2" type="ORF">AB1Y20_021904</name>
</gene>
<dbReference type="EMBL" id="JBGBPQ010000008">
    <property type="protein sequence ID" value="KAL1520313.1"/>
    <property type="molecule type" value="Genomic_DNA"/>
</dbReference>
<feature type="region of interest" description="Disordered" evidence="1">
    <location>
        <begin position="124"/>
        <end position="178"/>
    </location>
</feature>
<dbReference type="Proteomes" id="UP001515480">
    <property type="component" value="Unassembled WGS sequence"/>
</dbReference>
<organism evidence="2 3">
    <name type="scientific">Prymnesium parvum</name>
    <name type="common">Toxic golden alga</name>
    <dbReference type="NCBI Taxonomy" id="97485"/>
    <lineage>
        <taxon>Eukaryota</taxon>
        <taxon>Haptista</taxon>
        <taxon>Haptophyta</taxon>
        <taxon>Prymnesiophyceae</taxon>
        <taxon>Prymnesiales</taxon>
        <taxon>Prymnesiaceae</taxon>
        <taxon>Prymnesium</taxon>
    </lineage>
</organism>
<proteinExistence type="predicted"/>
<feature type="compositionally biased region" description="Pro residues" evidence="1">
    <location>
        <begin position="124"/>
        <end position="166"/>
    </location>
</feature>
<evidence type="ECO:0000313" key="3">
    <source>
        <dbReference type="Proteomes" id="UP001515480"/>
    </source>
</evidence>
<protein>
    <recommendedName>
        <fullName evidence="4">Mannosyltransferase</fullName>
    </recommendedName>
</protein>
<dbReference type="AlphaFoldDB" id="A0AB34JH73"/>
<sequence>MPTSIWFCGVKEVWPFFAAPLVPTQCYFSATINREEVEAHGVSVWEAKSDCSCIPAPPPPVSPPSRIYFCGLPAVWHFFENPLLPTTCYYSYSLTRIEVMSQGVDVYHDAAGCHCIPPPPPSPTIPPLPPPISPAVPPLPPSHPPAPPRSPAPCGPPPPAPSPTPSLPVDASPLRMSPLTSLTPPSGFRLLPSPMPLPQTPAASAEKTVPLLDLLRSEPQAVASASTDIGSSGLLHVSPLLMFVLLASGAVITYFRHVASVRPAETALEQEGEPLAAPAGVRLDLL</sequence>
<comment type="caution">
    <text evidence="2">The sequence shown here is derived from an EMBL/GenBank/DDBJ whole genome shotgun (WGS) entry which is preliminary data.</text>
</comment>
<evidence type="ECO:0008006" key="4">
    <source>
        <dbReference type="Google" id="ProtNLM"/>
    </source>
</evidence>
<name>A0AB34JH73_PRYPA</name>
<evidence type="ECO:0000313" key="2">
    <source>
        <dbReference type="EMBL" id="KAL1520313.1"/>
    </source>
</evidence>
<evidence type="ECO:0000256" key="1">
    <source>
        <dbReference type="SAM" id="MobiDB-lite"/>
    </source>
</evidence>